<accession>A0A4P2VEC6</accession>
<protein>
    <recommendedName>
        <fullName evidence="3">Sjogrens syndrome scleroderma autoantigen 1</fullName>
    </recommendedName>
</protein>
<dbReference type="InterPro" id="IPR009563">
    <property type="entry name" value="SSSCA1"/>
</dbReference>
<dbReference type="OrthoDB" id="26305at2157"/>
<dbReference type="Pfam" id="PF06677">
    <property type="entry name" value="Auto_anti-p27"/>
    <property type="match status" value="1"/>
</dbReference>
<evidence type="ECO:0000313" key="2">
    <source>
        <dbReference type="Proteomes" id="UP000509448"/>
    </source>
</evidence>
<reference evidence="1 2" key="1">
    <citation type="journal article" date="2019" name="ISME J.">
        <title>Isolation and characterization of a thermophilic sulfur- and iron-reducing thaumarchaeote from a terrestrial acidic hot spring.</title>
        <authorList>
            <person name="Kato S."/>
            <person name="Itoh T."/>
            <person name="Yuki M."/>
            <person name="Nagamori M."/>
            <person name="Ohnishi M."/>
            <person name="Uematsu K."/>
            <person name="Suzuki K."/>
            <person name="Takashina T."/>
            <person name="Ohkuma M."/>
        </authorList>
    </citation>
    <scope>NUCLEOTIDE SEQUENCE [LARGE SCALE GENOMIC DNA]</scope>
    <source>
        <strain evidence="1 2">NAS-02</strain>
    </source>
</reference>
<gene>
    <name evidence="1" type="ORF">NAS2_1612</name>
</gene>
<dbReference type="Proteomes" id="UP000509448">
    <property type="component" value="Chromosome"/>
</dbReference>
<evidence type="ECO:0000313" key="1">
    <source>
        <dbReference type="EMBL" id="BBE42986.1"/>
    </source>
</evidence>
<keyword evidence="2" id="KW-1185">Reference proteome</keyword>
<evidence type="ECO:0008006" key="3">
    <source>
        <dbReference type="Google" id="ProtNLM"/>
    </source>
</evidence>
<dbReference type="RefSeq" id="WP_174449155.1">
    <property type="nucleotide sequence ID" value="NZ_AP018732.1"/>
</dbReference>
<dbReference type="KEGG" id="ccai:NAS2_1612"/>
<sequence length="120" mass="13246">MSSSDVNGLVVELMRRGASLLSETCPNCGGIMLRYKGVTFCPRCSGFTSIEEVEEKLAAPKDLLGDIEKLIYEGLREDLQALRSARGIEERAASLRSLREELEVLEMLLRVKDKVSGIGK</sequence>
<proteinExistence type="predicted"/>
<dbReference type="AlphaFoldDB" id="A0A4P2VEC6"/>
<name>A0A4P2VEC6_9ARCH</name>
<dbReference type="EMBL" id="AP018732">
    <property type="protein sequence ID" value="BBE42986.1"/>
    <property type="molecule type" value="Genomic_DNA"/>
</dbReference>
<organism evidence="1 2">
    <name type="scientific">Conexivisphaera calida</name>
    <dbReference type="NCBI Taxonomy" id="1874277"/>
    <lineage>
        <taxon>Archaea</taxon>
        <taxon>Nitrososphaerota</taxon>
        <taxon>Conexivisphaeria</taxon>
        <taxon>Conexivisphaerales</taxon>
        <taxon>Conexivisphaeraceae</taxon>
        <taxon>Conexivisphaera</taxon>
    </lineage>
</organism>
<dbReference type="GeneID" id="55585418"/>